<organism evidence="3 4">
    <name type="scientific">Micromonospora chalcea</name>
    <dbReference type="NCBI Taxonomy" id="1874"/>
    <lineage>
        <taxon>Bacteria</taxon>
        <taxon>Bacillati</taxon>
        <taxon>Actinomycetota</taxon>
        <taxon>Actinomycetes</taxon>
        <taxon>Micromonosporales</taxon>
        <taxon>Micromonosporaceae</taxon>
        <taxon>Micromonospora</taxon>
    </lineage>
</organism>
<dbReference type="Proteomes" id="UP000274694">
    <property type="component" value="Unassembled WGS sequence"/>
</dbReference>
<keyword evidence="4" id="KW-1185">Reference proteome</keyword>
<feature type="compositionally biased region" description="Pro residues" evidence="1">
    <location>
        <begin position="1"/>
        <end position="15"/>
    </location>
</feature>
<dbReference type="InterPro" id="IPR012291">
    <property type="entry name" value="CBM2_carb-bd_dom_sf"/>
</dbReference>
<feature type="non-terminal residue" evidence="3">
    <location>
        <position position="1"/>
    </location>
</feature>
<evidence type="ECO:0000256" key="1">
    <source>
        <dbReference type="SAM" id="MobiDB-lite"/>
    </source>
</evidence>
<dbReference type="Pfam" id="PF00553">
    <property type="entry name" value="CBM_2"/>
    <property type="match status" value="1"/>
</dbReference>
<sequence>DPPPTTAPPTTPPPGGGACTATYRTTNSWSGGFQAEVTVTAGAAALNGWSVRWNLAGGQSISQVWSGTLSTSGSTATVSNAAYNGSVPASGSTTFGFIANGSPTTPSLTCTTP</sequence>
<evidence type="ECO:0000313" key="3">
    <source>
        <dbReference type="EMBL" id="RQW92746.1"/>
    </source>
</evidence>
<dbReference type="EMBL" id="QGTA01000181">
    <property type="protein sequence ID" value="RQW92746.1"/>
    <property type="molecule type" value="Genomic_DNA"/>
</dbReference>
<dbReference type="GO" id="GO:0016787">
    <property type="term" value="F:hydrolase activity"/>
    <property type="evidence" value="ECO:0007669"/>
    <property type="project" value="UniProtKB-KW"/>
</dbReference>
<protein>
    <submittedName>
        <fullName evidence="3">Glycoside hydrolase</fullName>
    </submittedName>
</protein>
<dbReference type="InterPro" id="IPR008965">
    <property type="entry name" value="CBM2/CBM3_carb-bd_dom_sf"/>
</dbReference>
<evidence type="ECO:0000313" key="4">
    <source>
        <dbReference type="Proteomes" id="UP000274694"/>
    </source>
</evidence>
<dbReference type="SMART" id="SM00637">
    <property type="entry name" value="CBD_II"/>
    <property type="match status" value="1"/>
</dbReference>
<gene>
    <name evidence="3" type="ORF">DLJ60_13610</name>
</gene>
<name>A0ABX9Y3P9_MICCH</name>
<reference evidence="3 4" key="1">
    <citation type="submission" date="2018-05" db="EMBL/GenBank/DDBJ databases">
        <title>Micromonospora from Atacama Desert.</title>
        <authorList>
            <person name="Carro L."/>
            <person name="Goodfellow M."/>
            <person name="Klenk H.-P."/>
        </authorList>
    </citation>
    <scope>NUCLEOTIDE SEQUENCE [LARGE SCALE GENOMIC DNA]</scope>
    <source>
        <strain evidence="3 4">LB41</strain>
    </source>
</reference>
<feature type="domain" description="CBM2" evidence="2">
    <location>
        <begin position="12"/>
        <end position="113"/>
    </location>
</feature>
<dbReference type="InterPro" id="IPR001919">
    <property type="entry name" value="CBD2"/>
</dbReference>
<dbReference type="RefSeq" id="WP_199744096.1">
    <property type="nucleotide sequence ID" value="NZ_QGTA01000181.1"/>
</dbReference>
<accession>A0ABX9Y3P9</accession>
<proteinExistence type="predicted"/>
<dbReference type="PROSITE" id="PS51173">
    <property type="entry name" value="CBM2"/>
    <property type="match status" value="1"/>
</dbReference>
<dbReference type="Gene3D" id="2.60.40.290">
    <property type="match status" value="1"/>
</dbReference>
<keyword evidence="3" id="KW-0378">Hydrolase</keyword>
<comment type="caution">
    <text evidence="3">The sequence shown here is derived from an EMBL/GenBank/DDBJ whole genome shotgun (WGS) entry which is preliminary data.</text>
</comment>
<feature type="region of interest" description="Disordered" evidence="1">
    <location>
        <begin position="1"/>
        <end position="23"/>
    </location>
</feature>
<dbReference type="SUPFAM" id="SSF49384">
    <property type="entry name" value="Carbohydrate-binding domain"/>
    <property type="match status" value="1"/>
</dbReference>
<evidence type="ECO:0000259" key="2">
    <source>
        <dbReference type="PROSITE" id="PS51173"/>
    </source>
</evidence>